<name>A0A9K3M3X4_9STRA</name>
<keyword evidence="1 3" id="KW-0808">Transferase</keyword>
<dbReference type="PANTHER" id="PTHR43317">
    <property type="entry name" value="THERMOSPERMINE SYNTHASE ACAULIS5"/>
    <property type="match status" value="1"/>
</dbReference>
<feature type="chain" id="PRO_5039953032" evidence="4">
    <location>
        <begin position="24"/>
        <end position="1383"/>
    </location>
</feature>
<evidence type="ECO:0000256" key="4">
    <source>
        <dbReference type="SAM" id="SignalP"/>
    </source>
</evidence>
<evidence type="ECO:0000256" key="2">
    <source>
        <dbReference type="ARBA" id="ARBA00023115"/>
    </source>
</evidence>
<dbReference type="GO" id="GO:0006596">
    <property type="term" value="P:polyamine biosynthetic process"/>
    <property type="evidence" value="ECO:0007669"/>
    <property type="project" value="UniProtKB-UniRule"/>
</dbReference>
<organism evidence="6 7">
    <name type="scientific">Nitzschia inconspicua</name>
    <dbReference type="NCBI Taxonomy" id="303405"/>
    <lineage>
        <taxon>Eukaryota</taxon>
        <taxon>Sar</taxon>
        <taxon>Stramenopiles</taxon>
        <taxon>Ochrophyta</taxon>
        <taxon>Bacillariophyta</taxon>
        <taxon>Bacillariophyceae</taxon>
        <taxon>Bacillariophycidae</taxon>
        <taxon>Bacillariales</taxon>
        <taxon>Bacillariaceae</taxon>
        <taxon>Nitzschia</taxon>
    </lineage>
</organism>
<dbReference type="InterPro" id="IPR030374">
    <property type="entry name" value="PABS"/>
</dbReference>
<feature type="domain" description="PABS" evidence="5">
    <location>
        <begin position="419"/>
        <end position="674"/>
    </location>
</feature>
<evidence type="ECO:0000256" key="3">
    <source>
        <dbReference type="PROSITE-ProRule" id="PRU00354"/>
    </source>
</evidence>
<dbReference type="Proteomes" id="UP000693970">
    <property type="component" value="Unassembled WGS sequence"/>
</dbReference>
<dbReference type="GO" id="GO:0010487">
    <property type="term" value="F:thermospermine synthase activity"/>
    <property type="evidence" value="ECO:0007669"/>
    <property type="project" value="TreeGrafter"/>
</dbReference>
<accession>A0A9K3M3X4</accession>
<keyword evidence="2 3" id="KW-0620">Polyamine biosynthesis</keyword>
<evidence type="ECO:0000313" key="7">
    <source>
        <dbReference type="Proteomes" id="UP000693970"/>
    </source>
</evidence>
<feature type="active site" description="Proton acceptor" evidence="3">
    <location>
        <position position="580"/>
    </location>
</feature>
<keyword evidence="7" id="KW-1185">Reference proteome</keyword>
<keyword evidence="4" id="KW-0732">Signal</keyword>
<sequence>MMAPVLPTLALLLLLLSLVYASADNVIGATPYAEFVPWDDPKYPLVEWIRSKRGGYVSDKIQLRSRPRSNDENGPIDFGWFAIDDVSQGEVLMIIPVDAYIDNHIENDEEEDEEDEEKDPLCLDISTLVQEYENGKESPFYVLASFILDKDSPGSMRNRQPGFWSKEAKNILWNVMLDEFLHPDEDESNLSYQDDCGWNVRFKTANTKTKQLHEEAFRYFIANANGNLLFPLHDLIPHRNRKWRNTDIKREWNGRVVVKAYKDIPNGGQLYKSFNRCDFEDGGCDNWDQMFVATQDILRGTGRIEEYPRRWIVVAQPGNEDFTSVFDIDKKDDGTFQVTWKSGPPNLFVVNFMKAHFEAFERKEATIREAVTKLQSAFERDTILQFLEAYKEALHLGWIQRNGDQSNRTSQLDPFEEPKGLLTRVDDYFMCYIDRDCAGRDFDNTFISSHYQEMKWKSCPELDNSCLTLDGIIQSCTSFRPHYHESFVHIPAQYAKEMKRVAFLGGGDNLLLYEILKYPDLEKVVGLELDQTVVRYAFKHFGASPFFHDPRMEWWFGDASKSFLALPKEYYGSFDLVIVDLLSFIADTLKVTDELTLMEAAGLLMKPNGGIIVKQEDFAISMIDDQFAKYTTKMLFRDLPFLCEQTITMGSNSVDFFHAPRYNHHIETFVRDDYLVHSDGGESDLPFPAWNEYYRVPDDDCDQKQNNLMDEPPTPPTTSRFGVLLIIEAEDLTLLESIKDYRAKVNIIATQRGLSPVDVSDDSTIADRDFFVLLQEGYIVARPHPESKYIGFDVMLWDELQKLDDLKKDLIAGFGGSLKNSTSSFRIVSGGMSGNGDGVCQKETLSTIAADHRRMLCSSQESSEGIHTDSSVHATVVRDVVSSFISNDSPKVLLILCGDEGTACASLDGASGDENTFVLPFYSCSPTLEIKVCQTRLQNLIQDGVGKSAKLDGIIVDASASIQTCQMLHMFLSKGEVYDATLKEKYLVLTPVPYDEGWRSLFVDRFRTELGAFFAPSHRADFRLRKDKHEIEWRIFASGCEEFFLHLSDVLSNVTEKTKWAHSLDAVENGNKRFVVDFIPSKTLRDKHYNKTMATKQWNSQHPVGYQIVAQMQQIPARMPFEQGERVLVNTLFDGPWDKIYEPAIVKKVHENGLLVQYEAEMRNGDKQEEVKHEHILRAFSKRQTQSDSFQVGDIVLYDTGAQGIFVVSMISKVHRGAEYFDLAKLGIDGIKYYNVSKSRLMSESESPDLFAASPTLSRDKLLAAFQHALLQLRKSMSTQEAQDIAPDFFTIGNGMVATAFWSHGNSILKWNGETRVEINLFLDREDRDGSANFRNVFIASVGNLATVMLDEFPRGYGQIVNFPSQLSQPPLWIKNAPSGRHR</sequence>
<reference evidence="6" key="2">
    <citation type="submission" date="2021-04" db="EMBL/GenBank/DDBJ databases">
        <authorList>
            <person name="Podell S."/>
        </authorList>
    </citation>
    <scope>NUCLEOTIDE SEQUENCE</scope>
    <source>
        <strain evidence="6">Hildebrandi</strain>
    </source>
</reference>
<feature type="signal peptide" evidence="4">
    <location>
        <begin position="1"/>
        <end position="23"/>
    </location>
</feature>
<protein>
    <submittedName>
        <fullName evidence="6">Spermine/spermidine synthase domain containing protein</fullName>
    </submittedName>
</protein>
<gene>
    <name evidence="6" type="ORF">IV203_034068</name>
</gene>
<dbReference type="PROSITE" id="PS51006">
    <property type="entry name" value="PABS_2"/>
    <property type="match status" value="1"/>
</dbReference>
<reference evidence="6" key="1">
    <citation type="journal article" date="2021" name="Sci. Rep.">
        <title>Diploid genomic architecture of Nitzschia inconspicua, an elite biomass production diatom.</title>
        <authorList>
            <person name="Oliver A."/>
            <person name="Podell S."/>
            <person name="Pinowska A."/>
            <person name="Traller J.C."/>
            <person name="Smith S.R."/>
            <person name="McClure R."/>
            <person name="Beliaev A."/>
            <person name="Bohutskyi P."/>
            <person name="Hill E.A."/>
            <person name="Rabines A."/>
            <person name="Zheng H."/>
            <person name="Allen L.Z."/>
            <person name="Kuo A."/>
            <person name="Grigoriev I.V."/>
            <person name="Allen A.E."/>
            <person name="Hazlebeck D."/>
            <person name="Allen E.E."/>
        </authorList>
    </citation>
    <scope>NUCLEOTIDE SEQUENCE</scope>
    <source>
        <strain evidence="6">Hildebrandi</strain>
    </source>
</reference>
<dbReference type="PANTHER" id="PTHR43317:SF1">
    <property type="entry name" value="THERMOSPERMINE SYNTHASE ACAULIS5"/>
    <property type="match status" value="1"/>
</dbReference>
<evidence type="ECO:0000256" key="1">
    <source>
        <dbReference type="ARBA" id="ARBA00022679"/>
    </source>
</evidence>
<comment type="caution">
    <text evidence="6">The sequence shown here is derived from an EMBL/GenBank/DDBJ whole genome shotgun (WGS) entry which is preliminary data.</text>
</comment>
<evidence type="ECO:0000313" key="6">
    <source>
        <dbReference type="EMBL" id="KAG7373344.1"/>
    </source>
</evidence>
<dbReference type="OrthoDB" id="42873at2759"/>
<evidence type="ECO:0000259" key="5">
    <source>
        <dbReference type="PROSITE" id="PS51006"/>
    </source>
</evidence>
<dbReference type="EMBL" id="JAGRRH010000002">
    <property type="protein sequence ID" value="KAG7373344.1"/>
    <property type="molecule type" value="Genomic_DNA"/>
</dbReference>
<proteinExistence type="predicted"/>
<dbReference type="Pfam" id="PF01564">
    <property type="entry name" value="Spermine_synth"/>
    <property type="match status" value="1"/>
</dbReference>